<evidence type="ECO:0000256" key="8">
    <source>
        <dbReference type="ARBA" id="ARBA00022741"/>
    </source>
</evidence>
<dbReference type="Pfam" id="PF00931">
    <property type="entry name" value="NB-ARC"/>
    <property type="match status" value="1"/>
</dbReference>
<accession>A0A103Y859</accession>
<keyword evidence="4" id="KW-0963">Cytoplasm</keyword>
<evidence type="ECO:0000256" key="10">
    <source>
        <dbReference type="ARBA" id="ARBA00022840"/>
    </source>
</evidence>
<evidence type="ECO:0000256" key="2">
    <source>
        <dbReference type="ARBA" id="ARBA00004496"/>
    </source>
</evidence>
<evidence type="ECO:0000256" key="9">
    <source>
        <dbReference type="ARBA" id="ARBA00022821"/>
    </source>
</evidence>
<evidence type="ECO:0000313" key="14">
    <source>
        <dbReference type="EMBL" id="KVI04289.1"/>
    </source>
</evidence>
<dbReference type="SUPFAM" id="SSF52540">
    <property type="entry name" value="P-loop containing nucleoside triphosphate hydrolases"/>
    <property type="match status" value="1"/>
</dbReference>
<keyword evidence="9" id="KW-0611">Plant defense</keyword>
<evidence type="ECO:0000259" key="13">
    <source>
        <dbReference type="Pfam" id="PF23598"/>
    </source>
</evidence>
<evidence type="ECO:0000256" key="5">
    <source>
        <dbReference type="ARBA" id="ARBA00022614"/>
    </source>
</evidence>
<keyword evidence="15" id="KW-1185">Reference proteome</keyword>
<dbReference type="Proteomes" id="UP000243975">
    <property type="component" value="Unassembled WGS sequence"/>
</dbReference>
<evidence type="ECO:0000256" key="4">
    <source>
        <dbReference type="ARBA" id="ARBA00022490"/>
    </source>
</evidence>
<feature type="domain" description="Disease resistance R13L4/SHOC-2-like LRR" evidence="13">
    <location>
        <begin position="553"/>
        <end position="813"/>
    </location>
</feature>
<dbReference type="FunFam" id="3.40.50.300:FF:001091">
    <property type="entry name" value="Probable disease resistance protein At1g61300"/>
    <property type="match status" value="1"/>
</dbReference>
<feature type="domain" description="Disease resistance protein winged helix" evidence="12">
    <location>
        <begin position="425"/>
        <end position="494"/>
    </location>
</feature>
<dbReference type="FunFam" id="1.10.10.10:FF:000322">
    <property type="entry name" value="Probable disease resistance protein At1g63360"/>
    <property type="match status" value="1"/>
</dbReference>
<dbReference type="Gene3D" id="1.20.5.4130">
    <property type="match status" value="1"/>
</dbReference>
<dbReference type="GO" id="GO:0009626">
    <property type="term" value="P:plant-type hypersensitive response"/>
    <property type="evidence" value="ECO:0007669"/>
    <property type="project" value="UniProtKB-KW"/>
</dbReference>
<protein>
    <submittedName>
        <fullName evidence="14">Disease resistance protein</fullName>
    </submittedName>
</protein>
<dbReference type="InterPro" id="IPR032675">
    <property type="entry name" value="LRR_dom_sf"/>
</dbReference>
<keyword evidence="5" id="KW-0433">Leucine-rich repeat</keyword>
<evidence type="ECO:0000313" key="15">
    <source>
        <dbReference type="Proteomes" id="UP000243975"/>
    </source>
</evidence>
<dbReference type="InterPro" id="IPR042197">
    <property type="entry name" value="Apaf_helical"/>
</dbReference>
<keyword evidence="8" id="KW-0547">Nucleotide-binding</keyword>
<dbReference type="GO" id="GO:0043531">
    <property type="term" value="F:ADP binding"/>
    <property type="evidence" value="ECO:0007669"/>
    <property type="project" value="InterPro"/>
</dbReference>
<keyword evidence="7" id="KW-0677">Repeat</keyword>
<dbReference type="OrthoDB" id="1478287at2759"/>
<evidence type="ECO:0000259" key="11">
    <source>
        <dbReference type="Pfam" id="PF00931"/>
    </source>
</evidence>
<dbReference type="PANTHER" id="PTHR23155:SF1152">
    <property type="entry name" value="AAA+ ATPASE DOMAIN-CONTAINING PROTEIN"/>
    <property type="match status" value="1"/>
</dbReference>
<dbReference type="GO" id="GO:0051607">
    <property type="term" value="P:defense response to virus"/>
    <property type="evidence" value="ECO:0007669"/>
    <property type="project" value="UniProtKB-ARBA"/>
</dbReference>
<dbReference type="InterPro" id="IPR036388">
    <property type="entry name" value="WH-like_DNA-bd_sf"/>
</dbReference>
<dbReference type="Gene3D" id="3.80.10.10">
    <property type="entry name" value="Ribonuclease Inhibitor"/>
    <property type="match status" value="1"/>
</dbReference>
<dbReference type="OMA" id="FIQINCC"/>
<dbReference type="Gene3D" id="1.10.10.10">
    <property type="entry name" value="Winged helix-like DNA-binding domain superfamily/Winged helix DNA-binding domain"/>
    <property type="match status" value="1"/>
</dbReference>
<proteinExistence type="inferred from homology"/>
<dbReference type="InterPro" id="IPR027417">
    <property type="entry name" value="P-loop_NTPase"/>
</dbReference>
<gene>
    <name evidence="14" type="ORF">Ccrd_017395</name>
</gene>
<dbReference type="Pfam" id="PF23559">
    <property type="entry name" value="WHD_DRP"/>
    <property type="match status" value="1"/>
</dbReference>
<evidence type="ECO:0000259" key="12">
    <source>
        <dbReference type="Pfam" id="PF23559"/>
    </source>
</evidence>
<dbReference type="PANTHER" id="PTHR23155">
    <property type="entry name" value="DISEASE RESISTANCE PROTEIN RP"/>
    <property type="match status" value="1"/>
</dbReference>
<dbReference type="SUPFAM" id="SSF52058">
    <property type="entry name" value="L domain-like"/>
    <property type="match status" value="1"/>
</dbReference>
<dbReference type="Pfam" id="PF23598">
    <property type="entry name" value="LRR_14"/>
    <property type="match status" value="1"/>
</dbReference>
<name>A0A103Y859_CYNCS</name>
<comment type="subcellular location">
    <subcellularLocation>
        <location evidence="2">Cytoplasm</location>
    </subcellularLocation>
</comment>
<dbReference type="EMBL" id="LEKV01002245">
    <property type="protein sequence ID" value="KVI04289.1"/>
    <property type="molecule type" value="Genomic_DNA"/>
</dbReference>
<dbReference type="PRINTS" id="PR00364">
    <property type="entry name" value="DISEASERSIST"/>
</dbReference>
<dbReference type="InterPro" id="IPR058922">
    <property type="entry name" value="WHD_DRP"/>
</dbReference>
<dbReference type="InterPro" id="IPR002182">
    <property type="entry name" value="NB-ARC"/>
</dbReference>
<comment type="caution">
    <text evidence="14">The sequence shown here is derived from an EMBL/GenBank/DDBJ whole genome shotgun (WGS) entry which is preliminary data.</text>
</comment>
<sequence length="885" mass="101843">MKYPGLQMFMDNLKQLIYCNHNLVINNPLILSQRPQFQLLYQELGSMIQILLDVHENHHLYELEKVENLMRRFKDAVEEAQDIIDLFLSAVHSRSRGLFTRPDVFKTSLDLENAMRCIESIKVEFMTMINIGNLNPTPRIDRLKTQSADAGTRNLSGTKKPLEEVVVGLDRDAELIRDKLVEDTKQLDVLSIVGMGGLGKTTLATKLFNDRFIVYHFHVRAWATVSQTYIKRDFLIQILTSIGVQHDLEEANDSKLREKLHKHLMGRRYLIVIDDIWSSEAWDDLKLFFPHENTGSRILLTSRLNEVALHAKPHGFVHSLPYLTEAQSWELLCQKVFHGDECPGWLIKPGMQIARKCQGLPLSVVVMAGILAKETTRSYLWENIACSVGSYILSDQELGCLETLALSYHHLPHHLRECFLYLGGFPEDFRINAKRLTWLWVAEGFIEEDGNRSAEETASTYLMDLVDRSLVIVAERKFNSEIKACKLHDLVRELCQQKAKEERFFIKIDSPPFSSLLGVIKPYEVVMPYKQRFVFTNQDINIVNIAHPPTPSIRSLFGFHKDSRLIYDIAKYFHSFALLRVLNLGKCKLHYFPQGMTLLVHLRYLAICYSCEFPCSICNLWSLQTLILERNFGVVHLPHNISDLVNLRHLWSTREIFLLTIEKPMNLHSISKVRLRDGAGNFGKCFPSIKKLGYTLISGEEGRFESLPYLETLKLSSKMHGPNVRLNHIRFPATLKKLTLVECHQPWSNISIIQSLPNLEVLKIKYGAFEGTQWNAGEQQFGQLKYLSLEVLDIKQWEAYNTSFPCLKRLAVRSCRNLEEIPLEIGEIATLELIEIYECVNSALMKSAERILKEQHDQGNTELKITEDGKELSIYLCEHEGSESE</sequence>
<dbReference type="GO" id="GO:0005524">
    <property type="term" value="F:ATP binding"/>
    <property type="evidence" value="ECO:0007669"/>
    <property type="project" value="UniProtKB-KW"/>
</dbReference>
<reference evidence="14 15" key="1">
    <citation type="journal article" date="2016" name="Sci. Rep.">
        <title>The genome sequence of the outbreeding globe artichoke constructed de novo incorporating a phase-aware low-pass sequencing strategy of F1 progeny.</title>
        <authorList>
            <person name="Scaglione D."/>
            <person name="Reyes-Chin-Wo S."/>
            <person name="Acquadro A."/>
            <person name="Froenicke L."/>
            <person name="Portis E."/>
            <person name="Beitel C."/>
            <person name="Tirone M."/>
            <person name="Mauro R."/>
            <person name="Lo Monaco A."/>
            <person name="Mauromicale G."/>
            <person name="Faccioli P."/>
            <person name="Cattivelli L."/>
            <person name="Rieseberg L."/>
            <person name="Michelmore R."/>
            <person name="Lanteri S."/>
        </authorList>
    </citation>
    <scope>NUCLEOTIDE SEQUENCE [LARGE SCALE GENOMIC DNA]</scope>
    <source>
        <strain evidence="14">2C</strain>
    </source>
</reference>
<dbReference type="InterPro" id="IPR044974">
    <property type="entry name" value="Disease_R_plants"/>
</dbReference>
<evidence type="ECO:0000256" key="6">
    <source>
        <dbReference type="ARBA" id="ARBA00022667"/>
    </source>
</evidence>
<evidence type="ECO:0000256" key="3">
    <source>
        <dbReference type="ARBA" id="ARBA00008894"/>
    </source>
</evidence>
<dbReference type="Gene3D" id="1.10.8.430">
    <property type="entry name" value="Helical domain of apoptotic protease-activating factors"/>
    <property type="match status" value="1"/>
</dbReference>
<dbReference type="Gene3D" id="3.40.50.300">
    <property type="entry name" value="P-loop containing nucleotide triphosphate hydrolases"/>
    <property type="match status" value="1"/>
</dbReference>
<dbReference type="InterPro" id="IPR055414">
    <property type="entry name" value="LRR_R13L4/SHOC2-like"/>
</dbReference>
<feature type="domain" description="NB-ARC" evidence="11">
    <location>
        <begin position="173"/>
        <end position="340"/>
    </location>
</feature>
<comment type="function">
    <text evidence="1">Confers resistance to late blight (Phytophthora infestans) races carrying the avirulence gene Avr1. Resistance proteins guard the plant against pathogens that contain an appropriate avirulence protein via an indirect interaction with this avirulence protein. That triggers a defense system including the hypersensitive response, which restricts the pathogen growth.</text>
</comment>
<keyword evidence="10" id="KW-0067">ATP-binding</keyword>
<comment type="similarity">
    <text evidence="3">Belongs to the disease resistance NB-LRR family.</text>
</comment>
<keyword evidence="6" id="KW-0381">Hypersensitive response</keyword>
<evidence type="ECO:0000256" key="1">
    <source>
        <dbReference type="ARBA" id="ARBA00002074"/>
    </source>
</evidence>
<evidence type="ECO:0000256" key="7">
    <source>
        <dbReference type="ARBA" id="ARBA00022737"/>
    </source>
</evidence>
<organism evidence="14 15">
    <name type="scientific">Cynara cardunculus var. scolymus</name>
    <name type="common">Globe artichoke</name>
    <name type="synonym">Cynara scolymus</name>
    <dbReference type="NCBI Taxonomy" id="59895"/>
    <lineage>
        <taxon>Eukaryota</taxon>
        <taxon>Viridiplantae</taxon>
        <taxon>Streptophyta</taxon>
        <taxon>Embryophyta</taxon>
        <taxon>Tracheophyta</taxon>
        <taxon>Spermatophyta</taxon>
        <taxon>Magnoliopsida</taxon>
        <taxon>eudicotyledons</taxon>
        <taxon>Gunneridae</taxon>
        <taxon>Pentapetalae</taxon>
        <taxon>asterids</taxon>
        <taxon>campanulids</taxon>
        <taxon>Asterales</taxon>
        <taxon>Asteraceae</taxon>
        <taxon>Carduoideae</taxon>
        <taxon>Cardueae</taxon>
        <taxon>Carduinae</taxon>
        <taxon>Cynara</taxon>
    </lineage>
</organism>
<dbReference type="Gramene" id="KVI04289">
    <property type="protein sequence ID" value="KVI04289"/>
    <property type="gene ID" value="Ccrd_017395"/>
</dbReference>
<dbReference type="AlphaFoldDB" id="A0A103Y859"/>